<dbReference type="EMBL" id="FOFT01000020">
    <property type="protein sequence ID" value="SES50478.1"/>
    <property type="molecule type" value="Genomic_DNA"/>
</dbReference>
<dbReference type="Pfam" id="PF05834">
    <property type="entry name" value="Lycopene_cycl"/>
    <property type="match status" value="1"/>
</dbReference>
<dbReference type="Proteomes" id="UP000199028">
    <property type="component" value="Unassembled WGS sequence"/>
</dbReference>
<dbReference type="Gene3D" id="3.50.50.60">
    <property type="entry name" value="FAD/NAD(P)-binding domain"/>
    <property type="match status" value="1"/>
</dbReference>
<dbReference type="RefSeq" id="WP_245982383.1">
    <property type="nucleotide sequence ID" value="NZ_FOFT01000020.1"/>
</dbReference>
<organism evidence="1 2">
    <name type="scientific">Lentzea flaviverrucosa</name>
    <dbReference type="NCBI Taxonomy" id="200379"/>
    <lineage>
        <taxon>Bacteria</taxon>
        <taxon>Bacillati</taxon>
        <taxon>Actinomycetota</taxon>
        <taxon>Actinomycetes</taxon>
        <taxon>Pseudonocardiales</taxon>
        <taxon>Pseudonocardiaceae</taxon>
        <taxon>Lentzea</taxon>
    </lineage>
</organism>
<sequence>MRGGAELSRHTTTVIAGGGVSGLSLAAHLAVADHRHPVVVVDDGSHPLDDRTWASWSDRPGLLDAAASRWFERIRVHVNGRTTVIPLGRYRYRVVRGSDLRSVVRRYTDPLPHFTFHRGHVDRADQDGVVVDGDHVRARWVFDSVIGPEVPPPSEAQLGFRGWYVRSERAAFDAETPTFFDFRTSQDHGASFVYVLPFDAHHALVEHTSFTASGALEIPRVQQEALTEYLTEVVCTGGHEVEREEHAVLPLHAAQAQRRRGNVLTIGTRGGLLKASTGFGYQRIQRDSEAIAKSLRRNGHPFDLPEPSGRFRMFDAVLLDVVTRESAQLERAFGALFRYRTAEPALRFLDEATTPPQEWKLFAGMPAPVYLAAAGRRLSS</sequence>
<name>A0A1H9XWB9_9PSEU</name>
<protein>
    <submittedName>
        <fullName evidence="1">Lycopene beta-cyclase</fullName>
    </submittedName>
</protein>
<reference evidence="2" key="1">
    <citation type="submission" date="2016-10" db="EMBL/GenBank/DDBJ databases">
        <authorList>
            <person name="Varghese N."/>
            <person name="Submissions S."/>
        </authorList>
    </citation>
    <scope>NUCLEOTIDE SEQUENCE [LARGE SCALE GENOMIC DNA]</scope>
    <source>
        <strain evidence="2">CGMCC 4.578</strain>
    </source>
</reference>
<dbReference type="InterPro" id="IPR036188">
    <property type="entry name" value="FAD/NAD-bd_sf"/>
</dbReference>
<accession>A0A1H9XWB9</accession>
<gene>
    <name evidence="1" type="ORF">SAMN05216195_120109</name>
</gene>
<dbReference type="AlphaFoldDB" id="A0A1H9XWB9"/>
<proteinExistence type="predicted"/>
<keyword evidence="2" id="KW-1185">Reference proteome</keyword>
<dbReference type="SUPFAM" id="SSF51905">
    <property type="entry name" value="FAD/NAD(P)-binding domain"/>
    <property type="match status" value="1"/>
</dbReference>
<evidence type="ECO:0000313" key="1">
    <source>
        <dbReference type="EMBL" id="SES50478.1"/>
    </source>
</evidence>
<evidence type="ECO:0000313" key="2">
    <source>
        <dbReference type="Proteomes" id="UP000199028"/>
    </source>
</evidence>